<evidence type="ECO:0000313" key="1">
    <source>
        <dbReference type="EMBL" id="KAJ8706336.1"/>
    </source>
</evidence>
<protein>
    <submittedName>
        <fullName evidence="1">Uncharacterized protein</fullName>
    </submittedName>
</protein>
<dbReference type="Proteomes" id="UP001231649">
    <property type="component" value="Chromosome 28"/>
</dbReference>
<gene>
    <name evidence="1" type="ORF">PYW08_010962</name>
</gene>
<organism evidence="1 2">
    <name type="scientific">Mythimna loreyi</name>
    <dbReference type="NCBI Taxonomy" id="667449"/>
    <lineage>
        <taxon>Eukaryota</taxon>
        <taxon>Metazoa</taxon>
        <taxon>Ecdysozoa</taxon>
        <taxon>Arthropoda</taxon>
        <taxon>Hexapoda</taxon>
        <taxon>Insecta</taxon>
        <taxon>Pterygota</taxon>
        <taxon>Neoptera</taxon>
        <taxon>Endopterygota</taxon>
        <taxon>Lepidoptera</taxon>
        <taxon>Glossata</taxon>
        <taxon>Ditrysia</taxon>
        <taxon>Noctuoidea</taxon>
        <taxon>Noctuidae</taxon>
        <taxon>Noctuinae</taxon>
        <taxon>Hadenini</taxon>
        <taxon>Mythimna</taxon>
    </lineage>
</organism>
<name>A0ACC2Q712_9NEOP</name>
<keyword evidence="2" id="KW-1185">Reference proteome</keyword>
<comment type="caution">
    <text evidence="1">The sequence shown here is derived from an EMBL/GenBank/DDBJ whole genome shotgun (WGS) entry which is preliminary data.</text>
</comment>
<proteinExistence type="predicted"/>
<accession>A0ACC2Q712</accession>
<evidence type="ECO:0000313" key="2">
    <source>
        <dbReference type="Proteomes" id="UP001231649"/>
    </source>
</evidence>
<reference evidence="1" key="1">
    <citation type="submission" date="2023-03" db="EMBL/GenBank/DDBJ databases">
        <title>Chromosome-level genomes of two armyworms, Mythimna separata and Mythimna loreyi, provide insights into the biosynthesis and reception of sex pheromones.</title>
        <authorList>
            <person name="Zhao H."/>
        </authorList>
    </citation>
    <scope>NUCLEOTIDE SEQUENCE</scope>
    <source>
        <strain evidence="1">BeijingLab</strain>
    </source>
</reference>
<sequence>MYMSPTLPKMHDTYLGLSPEEFDALVKRYRHFQQTCDVLEQEPVKVYSPISEKSMGELLLNRGVSKDLQKKKEEDMKKAAQAAAESKAEEEKKKEAEQNTEDAAEEKKPETEA</sequence>
<dbReference type="EMBL" id="CM056804">
    <property type="protein sequence ID" value="KAJ8706336.1"/>
    <property type="molecule type" value="Genomic_DNA"/>
</dbReference>